<dbReference type="Pfam" id="PF02518">
    <property type="entry name" value="HATPase_c"/>
    <property type="match status" value="1"/>
</dbReference>
<organism evidence="11 12">
    <name type="scientific">Desulfopila aestuarii DSM 18488</name>
    <dbReference type="NCBI Taxonomy" id="1121416"/>
    <lineage>
        <taxon>Bacteria</taxon>
        <taxon>Pseudomonadati</taxon>
        <taxon>Thermodesulfobacteriota</taxon>
        <taxon>Desulfobulbia</taxon>
        <taxon>Desulfobulbales</taxon>
        <taxon>Desulfocapsaceae</taxon>
        <taxon>Desulfopila</taxon>
    </lineage>
</organism>
<evidence type="ECO:0000256" key="4">
    <source>
        <dbReference type="PROSITE-ProRule" id="PRU00169"/>
    </source>
</evidence>
<dbReference type="SUPFAM" id="SSF53850">
    <property type="entry name" value="Periplasmic binding protein-like II"/>
    <property type="match status" value="1"/>
</dbReference>
<dbReference type="SUPFAM" id="SSF47384">
    <property type="entry name" value="Homodimeric domain of signal transducing histidine kinase"/>
    <property type="match status" value="1"/>
</dbReference>
<evidence type="ECO:0000256" key="6">
    <source>
        <dbReference type="SAM" id="Phobius"/>
    </source>
</evidence>
<dbReference type="GO" id="GO:0000155">
    <property type="term" value="F:phosphorelay sensor kinase activity"/>
    <property type="evidence" value="ECO:0007669"/>
    <property type="project" value="InterPro"/>
</dbReference>
<dbReference type="Gene3D" id="3.40.190.10">
    <property type="entry name" value="Periplasmic binding protein-like II"/>
    <property type="match status" value="2"/>
</dbReference>
<feature type="modified residue" description="4-aspartylphosphate" evidence="4">
    <location>
        <position position="866"/>
    </location>
</feature>
<dbReference type="SUPFAM" id="SSF55874">
    <property type="entry name" value="ATPase domain of HSP90 chaperone/DNA topoisomerase II/histidine kinase"/>
    <property type="match status" value="1"/>
</dbReference>
<dbReference type="Pfam" id="PF00512">
    <property type="entry name" value="HisKA"/>
    <property type="match status" value="1"/>
</dbReference>
<evidence type="ECO:0000256" key="3">
    <source>
        <dbReference type="ARBA" id="ARBA00022553"/>
    </source>
</evidence>
<evidence type="ECO:0000259" key="9">
    <source>
        <dbReference type="PROSITE" id="PS50112"/>
    </source>
</evidence>
<evidence type="ECO:0000259" key="7">
    <source>
        <dbReference type="PROSITE" id="PS50109"/>
    </source>
</evidence>
<keyword evidence="3 4" id="KW-0597">Phosphoprotein</keyword>
<feature type="domain" description="PAS" evidence="9">
    <location>
        <begin position="306"/>
        <end position="349"/>
    </location>
</feature>
<keyword evidence="12" id="KW-1185">Reference proteome</keyword>
<dbReference type="Gene3D" id="3.40.50.2300">
    <property type="match status" value="1"/>
</dbReference>
<dbReference type="PROSITE" id="PS50112">
    <property type="entry name" value="PAS"/>
    <property type="match status" value="2"/>
</dbReference>
<dbReference type="Pfam" id="PF00497">
    <property type="entry name" value="SBP_bac_3"/>
    <property type="match status" value="1"/>
</dbReference>
<proteinExistence type="predicted"/>
<name>A0A1M7YJ56_9BACT</name>
<dbReference type="EC" id="2.7.13.3" evidence="2"/>
<protein>
    <recommendedName>
        <fullName evidence="2">histidine kinase</fullName>
        <ecNumber evidence="2">2.7.13.3</ecNumber>
    </recommendedName>
</protein>
<feature type="transmembrane region" description="Helical" evidence="6">
    <location>
        <begin position="265"/>
        <end position="288"/>
    </location>
</feature>
<dbReference type="PRINTS" id="PR00344">
    <property type="entry name" value="BCTRLSENSOR"/>
</dbReference>
<accession>A0A1M7YJ56</accession>
<dbReference type="NCBIfam" id="TIGR00229">
    <property type="entry name" value="sensory_box"/>
    <property type="match status" value="2"/>
</dbReference>
<dbReference type="CDD" id="cd13706">
    <property type="entry name" value="PBP2_HisK_like_1"/>
    <property type="match status" value="1"/>
</dbReference>
<dbReference type="InterPro" id="IPR036097">
    <property type="entry name" value="HisK_dim/P_sf"/>
</dbReference>
<dbReference type="Pfam" id="PF13426">
    <property type="entry name" value="PAS_9"/>
    <property type="match status" value="1"/>
</dbReference>
<dbReference type="InterPro" id="IPR000700">
    <property type="entry name" value="PAS-assoc_C"/>
</dbReference>
<dbReference type="Gene3D" id="3.30.450.20">
    <property type="entry name" value="PAS domain"/>
    <property type="match status" value="2"/>
</dbReference>
<feature type="domain" description="Response regulatory" evidence="8">
    <location>
        <begin position="815"/>
        <end position="931"/>
    </location>
</feature>
<feature type="coiled-coil region" evidence="5">
    <location>
        <begin position="535"/>
        <end position="562"/>
    </location>
</feature>
<evidence type="ECO:0000259" key="10">
    <source>
        <dbReference type="PROSITE" id="PS50113"/>
    </source>
</evidence>
<dbReference type="Proteomes" id="UP000184603">
    <property type="component" value="Unassembled WGS sequence"/>
</dbReference>
<dbReference type="PANTHER" id="PTHR43065:SF42">
    <property type="entry name" value="TWO-COMPONENT SENSOR PPRA"/>
    <property type="match status" value="1"/>
</dbReference>
<feature type="domain" description="PAC" evidence="10">
    <location>
        <begin position="500"/>
        <end position="551"/>
    </location>
</feature>
<dbReference type="SMART" id="SM00387">
    <property type="entry name" value="HATPase_c"/>
    <property type="match status" value="1"/>
</dbReference>
<keyword evidence="6" id="KW-1133">Transmembrane helix</keyword>
<sequence length="933" mass="104903">MVLGKLKTLSRRTFLTISVVITICCYTIFAGLVLAQTNSSPRTLRVVMDNNYPPYVFQAADGSIQGILVDQWQLFGEKTGTRVEINAMNWGDALKKMQDGQFDVIDTIFKTEERTGWLDYTAPYARLEVPAFFNSEISGITNAYDLRGFAVAAKTGDAAVSILRSHGVGNLILFNSYEEIIRAAKDHKVNVFVIDKPPAMYFLYKFGMIEQYKASSPIYVGEFHRAVKKGDAFTLQEIEKGFAKISQAELIEIEKKWYGSRLWSGFPVGYILGGAGLLLFLLAGLSLWNRSLQKAVDTRTKALETSEERYRHLFNAESDAIVVIDLDKVQNVEANDAAIDLYGYSHEEFFALQPAELFADAEETFPQILSNNGHISIPLSYHRKKDGTIFPVEITARIFELENQKLLLAAMRDISDRLKSEENLRKNRRFLSDLIENSGALIFVKNRDGYYTLINRKWEEVTGLQRENVIGRTDEELFPGDIGKQFRRNDLDVIESGTVQEKEEILDGENGRRYFLSVKFPLKNDDDLVTGICGMTTEITERKQAEEDRERLSEQLAQAYRMESIGRLAGGIAHDFNNMLGVILGHTELVLHTSQLSGPHLNSIKEIEKAARRSSDLTRQLLAFARKQTVVPKVLDLNETVNGVLTILQRIIGEDIEFVWQPGESLWTIKMDPTQIDQILTNLCANARDAIESVGKITIDTRNISVDAAFCKDKVGCREGDFVVLSITDNGCGMHEDVKTMLFEPFYTTKELGKGTGLGLAMIYGIVQQNNGFITVDSKPGLGTSFKLYLPRYDVPHVPSSVEEERKELSLGSGTILLVEDEPANLEIACLMLKNLGYNVVTASSPAEAIQLARQYQEEIDLLMTDVIMPEMNGWDLAQELKAIQPDMKQLFTSGYTSTTVAQPSFFIENVHFIQKPFNMHELSVKVHEAMQK</sequence>
<dbReference type="InterPro" id="IPR001789">
    <property type="entry name" value="Sig_transdc_resp-reg_receiver"/>
</dbReference>
<dbReference type="SMART" id="SM00448">
    <property type="entry name" value="REC"/>
    <property type="match status" value="1"/>
</dbReference>
<dbReference type="AlphaFoldDB" id="A0A1M7YJ56"/>
<evidence type="ECO:0000256" key="2">
    <source>
        <dbReference type="ARBA" id="ARBA00012438"/>
    </source>
</evidence>
<dbReference type="Pfam" id="PF00072">
    <property type="entry name" value="Response_reg"/>
    <property type="match status" value="1"/>
</dbReference>
<reference evidence="11 12" key="1">
    <citation type="submission" date="2016-12" db="EMBL/GenBank/DDBJ databases">
        <authorList>
            <person name="Song W.-J."/>
            <person name="Kurnit D.M."/>
        </authorList>
    </citation>
    <scope>NUCLEOTIDE SEQUENCE [LARGE SCALE GENOMIC DNA]</scope>
    <source>
        <strain evidence="11 12">DSM 18488</strain>
    </source>
</reference>
<dbReference type="InterPro" id="IPR035965">
    <property type="entry name" value="PAS-like_dom_sf"/>
</dbReference>
<dbReference type="InterPro" id="IPR003661">
    <property type="entry name" value="HisK_dim/P_dom"/>
</dbReference>
<dbReference type="InterPro" id="IPR013656">
    <property type="entry name" value="PAS_4"/>
</dbReference>
<dbReference type="Gene3D" id="3.30.565.10">
    <property type="entry name" value="Histidine kinase-like ATPase, C-terminal domain"/>
    <property type="match status" value="1"/>
</dbReference>
<dbReference type="SMART" id="SM00062">
    <property type="entry name" value="PBPb"/>
    <property type="match status" value="1"/>
</dbReference>
<dbReference type="PROSITE" id="PS50113">
    <property type="entry name" value="PAC"/>
    <property type="match status" value="2"/>
</dbReference>
<feature type="domain" description="PAC" evidence="10">
    <location>
        <begin position="375"/>
        <end position="426"/>
    </location>
</feature>
<feature type="domain" description="PAS" evidence="9">
    <location>
        <begin position="427"/>
        <end position="473"/>
    </location>
</feature>
<dbReference type="PROSITE" id="PS50110">
    <property type="entry name" value="RESPONSE_REGULATORY"/>
    <property type="match status" value="1"/>
</dbReference>
<keyword evidence="6" id="KW-0812">Transmembrane</keyword>
<dbReference type="SMART" id="SM00388">
    <property type="entry name" value="HisKA"/>
    <property type="match status" value="1"/>
</dbReference>
<dbReference type="SUPFAM" id="SSF52172">
    <property type="entry name" value="CheY-like"/>
    <property type="match status" value="1"/>
</dbReference>
<keyword evidence="5" id="KW-0175">Coiled coil</keyword>
<dbReference type="PROSITE" id="PS50109">
    <property type="entry name" value="HIS_KIN"/>
    <property type="match status" value="1"/>
</dbReference>
<dbReference type="InterPro" id="IPR003594">
    <property type="entry name" value="HATPase_dom"/>
</dbReference>
<dbReference type="Gene3D" id="1.10.287.130">
    <property type="match status" value="1"/>
</dbReference>
<dbReference type="SMART" id="SM00091">
    <property type="entry name" value="PAS"/>
    <property type="match status" value="2"/>
</dbReference>
<dbReference type="PANTHER" id="PTHR43065">
    <property type="entry name" value="SENSOR HISTIDINE KINASE"/>
    <property type="match status" value="1"/>
</dbReference>
<evidence type="ECO:0000256" key="5">
    <source>
        <dbReference type="SAM" id="Coils"/>
    </source>
</evidence>
<feature type="transmembrane region" description="Helical" evidence="6">
    <location>
        <begin position="14"/>
        <end position="35"/>
    </location>
</feature>
<feature type="domain" description="Histidine kinase" evidence="7">
    <location>
        <begin position="571"/>
        <end position="794"/>
    </location>
</feature>
<dbReference type="InterPro" id="IPR001638">
    <property type="entry name" value="Solute-binding_3/MltF_N"/>
</dbReference>
<dbReference type="STRING" id="1121416.SAMN02745220_04652"/>
<dbReference type="SUPFAM" id="SSF55785">
    <property type="entry name" value="PYP-like sensor domain (PAS domain)"/>
    <property type="match status" value="2"/>
</dbReference>
<evidence type="ECO:0000259" key="8">
    <source>
        <dbReference type="PROSITE" id="PS50110"/>
    </source>
</evidence>
<keyword evidence="6" id="KW-0472">Membrane</keyword>
<dbReference type="CDD" id="cd00082">
    <property type="entry name" value="HisKA"/>
    <property type="match status" value="1"/>
</dbReference>
<dbReference type="CDD" id="cd00130">
    <property type="entry name" value="PAS"/>
    <property type="match status" value="2"/>
</dbReference>
<evidence type="ECO:0000313" key="11">
    <source>
        <dbReference type="EMBL" id="SHO52621.1"/>
    </source>
</evidence>
<comment type="catalytic activity">
    <reaction evidence="1">
        <text>ATP + protein L-histidine = ADP + protein N-phospho-L-histidine.</text>
        <dbReference type="EC" id="2.7.13.3"/>
    </reaction>
</comment>
<dbReference type="InterPro" id="IPR004358">
    <property type="entry name" value="Sig_transdc_His_kin-like_C"/>
</dbReference>
<evidence type="ECO:0000313" key="12">
    <source>
        <dbReference type="Proteomes" id="UP000184603"/>
    </source>
</evidence>
<gene>
    <name evidence="11" type="ORF">SAMN02745220_04652</name>
</gene>
<dbReference type="Pfam" id="PF08448">
    <property type="entry name" value="PAS_4"/>
    <property type="match status" value="1"/>
</dbReference>
<dbReference type="InterPro" id="IPR011006">
    <property type="entry name" value="CheY-like_superfamily"/>
</dbReference>
<dbReference type="InterPro" id="IPR036890">
    <property type="entry name" value="HATPase_C_sf"/>
</dbReference>
<dbReference type="EMBL" id="FRFE01000038">
    <property type="protein sequence ID" value="SHO52621.1"/>
    <property type="molecule type" value="Genomic_DNA"/>
</dbReference>
<evidence type="ECO:0000256" key="1">
    <source>
        <dbReference type="ARBA" id="ARBA00000085"/>
    </source>
</evidence>
<dbReference type="InterPro" id="IPR000014">
    <property type="entry name" value="PAS"/>
</dbReference>
<dbReference type="InterPro" id="IPR005467">
    <property type="entry name" value="His_kinase_dom"/>
</dbReference>